<dbReference type="GO" id="GO:0070131">
    <property type="term" value="P:positive regulation of mitochondrial translation"/>
    <property type="evidence" value="ECO:0007669"/>
    <property type="project" value="TreeGrafter"/>
</dbReference>
<reference evidence="4 5" key="1">
    <citation type="journal article" date="2014" name="Nat. Commun.">
        <title>Molecular traces of alternative social organization in a termite genome.</title>
        <authorList>
            <person name="Terrapon N."/>
            <person name="Li C."/>
            <person name="Robertson H.M."/>
            <person name="Ji L."/>
            <person name="Meng X."/>
            <person name="Booth W."/>
            <person name="Chen Z."/>
            <person name="Childers C.P."/>
            <person name="Glastad K.M."/>
            <person name="Gokhale K."/>
            <person name="Gowin J."/>
            <person name="Gronenberg W."/>
            <person name="Hermansen R.A."/>
            <person name="Hu H."/>
            <person name="Hunt B.G."/>
            <person name="Huylmans A.K."/>
            <person name="Khalil S.M."/>
            <person name="Mitchell R.D."/>
            <person name="Munoz-Torres M.C."/>
            <person name="Mustard J.A."/>
            <person name="Pan H."/>
            <person name="Reese J.T."/>
            <person name="Scharf M.E."/>
            <person name="Sun F."/>
            <person name="Vogel H."/>
            <person name="Xiao J."/>
            <person name="Yang W."/>
            <person name="Yang Z."/>
            <person name="Yang Z."/>
            <person name="Zhou J."/>
            <person name="Zhu J."/>
            <person name="Brent C.S."/>
            <person name="Elsik C.G."/>
            <person name="Goodisman M.A."/>
            <person name="Liberles D.A."/>
            <person name="Roe R.M."/>
            <person name="Vargo E.L."/>
            <person name="Vilcinskas A."/>
            <person name="Wang J."/>
            <person name="Bornberg-Bauer E."/>
            <person name="Korb J."/>
            <person name="Zhang G."/>
            <person name="Liebig J."/>
        </authorList>
    </citation>
    <scope>NUCLEOTIDE SEQUENCE [LARGE SCALE GENOMIC DNA]</scope>
    <source>
        <tissue evidence="4">Whole organism</tissue>
    </source>
</reference>
<name>A0A067RMT9_ZOONE</name>
<keyword evidence="2" id="KW-1133">Transmembrane helix</keyword>
<dbReference type="Pfam" id="PF02582">
    <property type="entry name" value="DUF155"/>
    <property type="match status" value="1"/>
</dbReference>
<evidence type="ECO:0000259" key="3">
    <source>
        <dbReference type="Pfam" id="PF02582"/>
    </source>
</evidence>
<evidence type="ECO:0000313" key="4">
    <source>
        <dbReference type="EMBL" id="KDR21035.1"/>
    </source>
</evidence>
<feature type="domain" description="DUF155" evidence="3">
    <location>
        <begin position="178"/>
        <end position="352"/>
    </location>
</feature>
<dbReference type="PANTHER" id="PTHR16255">
    <property type="entry name" value="REQUIRED FOR MEIOTIC NUCLEAR DIVISION PROTEIN 1 HOMOLOG"/>
    <property type="match status" value="1"/>
</dbReference>
<sequence>MRLALYLCSKKGPPGHLWRGKSFSLQNGNVAVVGSKTIFKSFTNFGNTNIRGYNSTSVLQLQNYLKTLTISQRGIMGTSTEPQGIHENVSALQMRTRLQRRKRPSMEEEDSKKLGYWNVAAYTTAEEYDLEKLTKGLLLQNLYVPNPLLRSLADPNGVVPDVVHVEARYQVGVEPREIYFFREGTTVFWNVPELESSNVLSFIRQFEQNSYDERLVHDESEAMPYTHSTGKSHLQDGHIALGSDGRTELDKYTFSNAIALSVKLGVWEASLNRYVDSIEFVTEDLKRGTKISMSREDVLRKTGELFALRHLINLSSDLLDTPDFYWDHEEQEELYQKMCSYFSINRRTRVMNEKLNHCVELVELLSSHLSDRHHIRLEWMIIILIMVEVGFEIIHYAGRYM</sequence>
<dbReference type="InterPro" id="IPR051624">
    <property type="entry name" value="RMD1/Sad1-interacting"/>
</dbReference>
<dbReference type="EMBL" id="KK852575">
    <property type="protein sequence ID" value="KDR21035.1"/>
    <property type="molecule type" value="Genomic_DNA"/>
</dbReference>
<dbReference type="FunCoup" id="A0A067RMT9">
    <property type="interactions" value="63"/>
</dbReference>
<organism evidence="4 5">
    <name type="scientific">Zootermopsis nevadensis</name>
    <name type="common">Dampwood termite</name>
    <dbReference type="NCBI Taxonomy" id="136037"/>
    <lineage>
        <taxon>Eukaryota</taxon>
        <taxon>Metazoa</taxon>
        <taxon>Ecdysozoa</taxon>
        <taxon>Arthropoda</taxon>
        <taxon>Hexapoda</taxon>
        <taxon>Insecta</taxon>
        <taxon>Pterygota</taxon>
        <taxon>Neoptera</taxon>
        <taxon>Polyneoptera</taxon>
        <taxon>Dictyoptera</taxon>
        <taxon>Blattodea</taxon>
        <taxon>Blattoidea</taxon>
        <taxon>Termitoidae</taxon>
        <taxon>Termopsidae</taxon>
        <taxon>Zootermopsis</taxon>
    </lineage>
</organism>
<evidence type="ECO:0000256" key="2">
    <source>
        <dbReference type="SAM" id="Phobius"/>
    </source>
</evidence>
<dbReference type="OMA" id="KLGMWEA"/>
<dbReference type="AlphaFoldDB" id="A0A067RMT9"/>
<keyword evidence="2" id="KW-0812">Transmembrane</keyword>
<accession>A0A067RMT9</accession>
<dbReference type="InParanoid" id="A0A067RMT9"/>
<feature type="transmembrane region" description="Helical" evidence="2">
    <location>
        <begin position="379"/>
        <end position="398"/>
    </location>
</feature>
<gene>
    <name evidence="4" type="ORF">L798_04548</name>
</gene>
<keyword evidence="5" id="KW-1185">Reference proteome</keyword>
<dbReference type="STRING" id="136037.A0A067RMT9"/>
<dbReference type="GO" id="GO:0005739">
    <property type="term" value="C:mitochondrion"/>
    <property type="evidence" value="ECO:0007669"/>
    <property type="project" value="UniProtKB-ARBA"/>
</dbReference>
<evidence type="ECO:0000256" key="1">
    <source>
        <dbReference type="ARBA" id="ARBA00008306"/>
    </source>
</evidence>
<dbReference type="eggNOG" id="KOG2861">
    <property type="taxonomic scope" value="Eukaryota"/>
</dbReference>
<dbReference type="InterPro" id="IPR003734">
    <property type="entry name" value="DUF155"/>
</dbReference>
<keyword evidence="2" id="KW-0472">Membrane</keyword>
<proteinExistence type="inferred from homology"/>
<protein>
    <submittedName>
        <fullName evidence="4">Required for meiotic nuclear division protein 1-like protein</fullName>
    </submittedName>
</protein>
<dbReference type="Proteomes" id="UP000027135">
    <property type="component" value="Unassembled WGS sequence"/>
</dbReference>
<evidence type="ECO:0000313" key="5">
    <source>
        <dbReference type="Proteomes" id="UP000027135"/>
    </source>
</evidence>
<comment type="similarity">
    <text evidence="1">Belongs to the RMD1/sif2 family.</text>
</comment>
<dbReference type="PANTHER" id="PTHR16255:SF1">
    <property type="entry name" value="REQUIRED FOR MEIOTIC NUCLEAR DIVISION PROTEIN 1 HOMOLOG"/>
    <property type="match status" value="1"/>
</dbReference>